<proteinExistence type="predicted"/>
<sequence length="45" mass="5406">MIWITGLHALSALPQKRRAVTTYHFFPRTFHCPHKMHYQCKPSMH</sequence>
<evidence type="ECO:0000313" key="1">
    <source>
        <dbReference type="EMBL" id="JAD93261.1"/>
    </source>
</evidence>
<protein>
    <submittedName>
        <fullName evidence="1">Uncharacterized protein</fullName>
    </submittedName>
</protein>
<accession>A0A0A9DZM6</accession>
<dbReference type="EMBL" id="GBRH01204634">
    <property type="protein sequence ID" value="JAD93261.1"/>
    <property type="molecule type" value="Transcribed_RNA"/>
</dbReference>
<organism evidence="1">
    <name type="scientific">Arundo donax</name>
    <name type="common">Giant reed</name>
    <name type="synonym">Donax arundinaceus</name>
    <dbReference type="NCBI Taxonomy" id="35708"/>
    <lineage>
        <taxon>Eukaryota</taxon>
        <taxon>Viridiplantae</taxon>
        <taxon>Streptophyta</taxon>
        <taxon>Embryophyta</taxon>
        <taxon>Tracheophyta</taxon>
        <taxon>Spermatophyta</taxon>
        <taxon>Magnoliopsida</taxon>
        <taxon>Liliopsida</taxon>
        <taxon>Poales</taxon>
        <taxon>Poaceae</taxon>
        <taxon>PACMAD clade</taxon>
        <taxon>Arundinoideae</taxon>
        <taxon>Arundineae</taxon>
        <taxon>Arundo</taxon>
    </lineage>
</organism>
<reference evidence="1" key="1">
    <citation type="submission" date="2014-09" db="EMBL/GenBank/DDBJ databases">
        <authorList>
            <person name="Magalhaes I.L.F."/>
            <person name="Oliveira U."/>
            <person name="Santos F.R."/>
            <person name="Vidigal T.H.D.A."/>
            <person name="Brescovit A.D."/>
            <person name="Santos A.J."/>
        </authorList>
    </citation>
    <scope>NUCLEOTIDE SEQUENCE</scope>
    <source>
        <tissue evidence="1">Shoot tissue taken approximately 20 cm above the soil surface</tissue>
    </source>
</reference>
<dbReference type="AlphaFoldDB" id="A0A0A9DZM6"/>
<reference evidence="1" key="2">
    <citation type="journal article" date="2015" name="Data Brief">
        <title>Shoot transcriptome of the giant reed, Arundo donax.</title>
        <authorList>
            <person name="Barrero R.A."/>
            <person name="Guerrero F.D."/>
            <person name="Moolhuijzen P."/>
            <person name="Goolsby J.A."/>
            <person name="Tidwell J."/>
            <person name="Bellgard S.E."/>
            <person name="Bellgard M.I."/>
        </authorList>
    </citation>
    <scope>NUCLEOTIDE SEQUENCE</scope>
    <source>
        <tissue evidence="1">Shoot tissue taken approximately 20 cm above the soil surface</tissue>
    </source>
</reference>
<name>A0A0A9DZM6_ARUDO</name>